<dbReference type="GO" id="GO:0016746">
    <property type="term" value="F:acyltransferase activity"/>
    <property type="evidence" value="ECO:0007669"/>
    <property type="project" value="UniProtKB-KW"/>
</dbReference>
<keyword evidence="1 4" id="KW-0808">Transferase</keyword>
<dbReference type="PROSITE" id="PS51186">
    <property type="entry name" value="GNAT"/>
    <property type="match status" value="1"/>
</dbReference>
<organism evidence="4 5">
    <name type="scientific">Alistipes ihumii AP11</name>
    <dbReference type="NCBI Taxonomy" id="1211813"/>
    <lineage>
        <taxon>Bacteria</taxon>
        <taxon>Pseudomonadati</taxon>
        <taxon>Bacteroidota</taxon>
        <taxon>Bacteroidia</taxon>
        <taxon>Bacteroidales</taxon>
        <taxon>Rikenellaceae</taxon>
        <taxon>Alistipes</taxon>
    </lineage>
</organism>
<dbReference type="GeneID" id="82890296"/>
<dbReference type="Proteomes" id="UP001059295">
    <property type="component" value="Chromosome"/>
</dbReference>
<evidence type="ECO:0000256" key="1">
    <source>
        <dbReference type="ARBA" id="ARBA00022679"/>
    </source>
</evidence>
<keyword evidence="2 4" id="KW-0012">Acyltransferase</keyword>
<accession>A0ABY5UZN1</accession>
<dbReference type="InterPro" id="IPR000182">
    <property type="entry name" value="GNAT_dom"/>
</dbReference>
<feature type="domain" description="N-acetyltransferase" evidence="3">
    <location>
        <begin position="10"/>
        <end position="156"/>
    </location>
</feature>
<evidence type="ECO:0000313" key="5">
    <source>
        <dbReference type="Proteomes" id="UP001059295"/>
    </source>
</evidence>
<keyword evidence="5" id="KW-1185">Reference proteome</keyword>
<sequence length="166" mass="19197">MQKDDPFRTATIQWFSESDIDELTDVWEASVRKTHDFLNEHEILLYRQAVHDRYLVTLSPFGIRIGKTIAAFCAVQDETIEMLFVAPEHQGRGLGSRLLDRAIQELRATRVDVNEQNRPAKTFYLKRGFRITGRDEFDPHGIRHPILHLSLHENLPPSGSEQNETC</sequence>
<dbReference type="PANTHER" id="PTHR43800:SF1">
    <property type="entry name" value="PEPTIDYL-LYSINE N-ACETYLTRANSFERASE YJAB"/>
    <property type="match status" value="1"/>
</dbReference>
<dbReference type="InterPro" id="IPR016181">
    <property type="entry name" value="Acyl_CoA_acyltransferase"/>
</dbReference>
<dbReference type="Pfam" id="PF13673">
    <property type="entry name" value="Acetyltransf_10"/>
    <property type="match status" value="1"/>
</dbReference>
<evidence type="ECO:0000259" key="3">
    <source>
        <dbReference type="PROSITE" id="PS51186"/>
    </source>
</evidence>
<dbReference type="CDD" id="cd04301">
    <property type="entry name" value="NAT_SF"/>
    <property type="match status" value="1"/>
</dbReference>
<proteinExistence type="predicted"/>
<reference evidence="4" key="1">
    <citation type="journal article" date="2022" name="Cell">
        <title>Design, construction, and in vivo augmentation of a complex gut microbiome.</title>
        <authorList>
            <person name="Cheng A.G."/>
            <person name="Ho P.Y."/>
            <person name="Aranda-Diaz A."/>
            <person name="Jain S."/>
            <person name="Yu F.B."/>
            <person name="Meng X."/>
            <person name="Wang M."/>
            <person name="Iakiviak M."/>
            <person name="Nagashima K."/>
            <person name="Zhao A."/>
            <person name="Murugkar P."/>
            <person name="Patil A."/>
            <person name="Atabakhsh K."/>
            <person name="Weakley A."/>
            <person name="Yan J."/>
            <person name="Brumbaugh A.R."/>
            <person name="Higginbottom S."/>
            <person name="Dimas A."/>
            <person name="Shiver A.L."/>
            <person name="Deutschbauer A."/>
            <person name="Neff N."/>
            <person name="Sonnenburg J.L."/>
            <person name="Huang K.C."/>
            <person name="Fischbach M.A."/>
        </authorList>
    </citation>
    <scope>NUCLEOTIDE SEQUENCE</scope>
    <source>
        <strain evidence="4">AP11</strain>
    </source>
</reference>
<evidence type="ECO:0000256" key="2">
    <source>
        <dbReference type="ARBA" id="ARBA00023315"/>
    </source>
</evidence>
<dbReference type="EMBL" id="CP102294">
    <property type="protein sequence ID" value="UWN57410.1"/>
    <property type="molecule type" value="Genomic_DNA"/>
</dbReference>
<protein>
    <submittedName>
        <fullName evidence="4">GNAT family N-acetyltransferase</fullName>
        <ecNumber evidence="4">2.3.1.-</ecNumber>
    </submittedName>
</protein>
<dbReference type="PANTHER" id="PTHR43800">
    <property type="entry name" value="PEPTIDYL-LYSINE N-ACETYLTRANSFERASE YJAB"/>
    <property type="match status" value="1"/>
</dbReference>
<dbReference type="EC" id="2.3.1.-" evidence="4"/>
<dbReference type="SUPFAM" id="SSF55729">
    <property type="entry name" value="Acyl-CoA N-acyltransferases (Nat)"/>
    <property type="match status" value="1"/>
</dbReference>
<evidence type="ECO:0000313" key="4">
    <source>
        <dbReference type="EMBL" id="UWN57410.1"/>
    </source>
</evidence>
<name>A0ABY5UZN1_9BACT</name>
<dbReference type="Gene3D" id="3.40.630.30">
    <property type="match status" value="1"/>
</dbReference>
<dbReference type="RefSeq" id="WP_051012975.1">
    <property type="nucleotide sequence ID" value="NZ_CAPH01000006.1"/>
</dbReference>
<gene>
    <name evidence="4" type="ORF">NQ491_01140</name>
</gene>